<reference evidence="1" key="1">
    <citation type="submission" date="2019-08" db="EMBL/GenBank/DDBJ databases">
        <authorList>
            <person name="Kucharzyk K."/>
            <person name="Murdoch R.W."/>
            <person name="Higgins S."/>
            <person name="Loffler F."/>
        </authorList>
    </citation>
    <scope>NUCLEOTIDE SEQUENCE</scope>
</reference>
<sequence>MLDEGGNLLGHLAILKVGIAVKRMIVVFPQRIMQTFKQERSKGRRVVVQGDANETGASSGFFLYLGSHKGAQSSLTVLQKPLTNQLAHRTAHRYPAHRKEGCQLAFSKDLFPRLPEPFADSCKDLLIDCLRLGLLVHHWLSVRTFILYVCTSKGLKRHFFSWAMTSSSIFASFSE</sequence>
<dbReference type="AlphaFoldDB" id="A0A645ACW8"/>
<gene>
    <name evidence="1" type="ORF">SDC9_97775</name>
</gene>
<evidence type="ECO:0000313" key="1">
    <source>
        <dbReference type="EMBL" id="MPM51029.1"/>
    </source>
</evidence>
<comment type="caution">
    <text evidence="1">The sequence shown here is derived from an EMBL/GenBank/DDBJ whole genome shotgun (WGS) entry which is preliminary data.</text>
</comment>
<organism evidence="1">
    <name type="scientific">bioreactor metagenome</name>
    <dbReference type="NCBI Taxonomy" id="1076179"/>
    <lineage>
        <taxon>unclassified sequences</taxon>
        <taxon>metagenomes</taxon>
        <taxon>ecological metagenomes</taxon>
    </lineage>
</organism>
<proteinExistence type="predicted"/>
<dbReference type="EMBL" id="VSSQ01013230">
    <property type="protein sequence ID" value="MPM51029.1"/>
    <property type="molecule type" value="Genomic_DNA"/>
</dbReference>
<accession>A0A645ACW8</accession>
<name>A0A645ACW8_9ZZZZ</name>
<protein>
    <submittedName>
        <fullName evidence="1">Uncharacterized protein</fullName>
    </submittedName>
</protein>